<name>A0A1Y1QXJ9_9GAMM</name>
<evidence type="ECO:0000313" key="2">
    <source>
        <dbReference type="Proteomes" id="UP000192491"/>
    </source>
</evidence>
<evidence type="ECO:0000313" key="1">
    <source>
        <dbReference type="EMBL" id="OQX15847.1"/>
    </source>
</evidence>
<gene>
    <name evidence="1" type="ORF">BWK73_05555</name>
</gene>
<sequence length="69" mass="7233">MADISGALAAIQTQAQNAIQLTQAQTTAYGQTVNANIENTSERSTLDIANGVVAGMRTLAQTIVQQLSR</sequence>
<dbReference type="Proteomes" id="UP000192491">
    <property type="component" value="Unassembled WGS sequence"/>
</dbReference>
<reference evidence="1 2" key="1">
    <citation type="submission" date="2017-01" db="EMBL/GenBank/DDBJ databases">
        <title>Novel large sulfur bacteria in the metagenomes of groundwater-fed chemosynthetic microbial mats in the Lake Huron basin.</title>
        <authorList>
            <person name="Sharrar A.M."/>
            <person name="Flood B.E."/>
            <person name="Bailey J.V."/>
            <person name="Jones D.S."/>
            <person name="Biddanda B."/>
            <person name="Ruberg S.A."/>
            <person name="Marcus D.N."/>
            <person name="Dick G.J."/>
        </authorList>
    </citation>
    <scope>NUCLEOTIDE SEQUENCE [LARGE SCALE GENOMIC DNA]</scope>
    <source>
        <strain evidence="1">A8</strain>
    </source>
</reference>
<organism evidence="1 2">
    <name type="scientific">Thiothrix lacustris</name>
    <dbReference type="NCBI Taxonomy" id="525917"/>
    <lineage>
        <taxon>Bacteria</taxon>
        <taxon>Pseudomonadati</taxon>
        <taxon>Pseudomonadota</taxon>
        <taxon>Gammaproteobacteria</taxon>
        <taxon>Thiotrichales</taxon>
        <taxon>Thiotrichaceae</taxon>
        <taxon>Thiothrix</taxon>
    </lineage>
</organism>
<proteinExistence type="predicted"/>
<accession>A0A1Y1QXJ9</accession>
<protein>
    <submittedName>
        <fullName evidence="1">Uncharacterized protein</fullName>
    </submittedName>
</protein>
<dbReference type="AlphaFoldDB" id="A0A1Y1QXJ9"/>
<dbReference type="EMBL" id="MTEJ01000010">
    <property type="protein sequence ID" value="OQX15847.1"/>
    <property type="molecule type" value="Genomic_DNA"/>
</dbReference>
<comment type="caution">
    <text evidence="1">The sequence shown here is derived from an EMBL/GenBank/DDBJ whole genome shotgun (WGS) entry which is preliminary data.</text>
</comment>